<dbReference type="Pfam" id="PF13602">
    <property type="entry name" value="ADH_zinc_N_2"/>
    <property type="match status" value="1"/>
</dbReference>
<feature type="region of interest" description="Disordered" evidence="1">
    <location>
        <begin position="114"/>
        <end position="199"/>
    </location>
</feature>
<feature type="compositionally biased region" description="Polar residues" evidence="1">
    <location>
        <begin position="142"/>
        <end position="152"/>
    </location>
</feature>
<dbReference type="SMART" id="SM01052">
    <property type="entry name" value="CAP_GLY"/>
    <property type="match status" value="1"/>
</dbReference>
<evidence type="ECO:0000259" key="2">
    <source>
        <dbReference type="PROSITE" id="PS50245"/>
    </source>
</evidence>
<dbReference type="SUPFAM" id="SSF52047">
    <property type="entry name" value="RNI-like"/>
    <property type="match status" value="1"/>
</dbReference>
<dbReference type="PROSITE" id="PS50245">
    <property type="entry name" value="CAP_GLY_2"/>
    <property type="match status" value="1"/>
</dbReference>
<feature type="compositionally biased region" description="Low complexity" evidence="1">
    <location>
        <begin position="1390"/>
        <end position="1399"/>
    </location>
</feature>
<evidence type="ECO:0000256" key="1">
    <source>
        <dbReference type="SAM" id="MobiDB-lite"/>
    </source>
</evidence>
<gene>
    <name evidence="3" type="ORF">MVES_000250</name>
</gene>
<feature type="compositionally biased region" description="Basic residues" evidence="1">
    <location>
        <begin position="78"/>
        <end position="88"/>
    </location>
</feature>
<accession>A0A2N1JGQ9</accession>
<proteinExistence type="predicted"/>
<evidence type="ECO:0000313" key="3">
    <source>
        <dbReference type="EMBL" id="PKI85741.1"/>
    </source>
</evidence>
<evidence type="ECO:0000313" key="4">
    <source>
        <dbReference type="Proteomes" id="UP000232875"/>
    </source>
</evidence>
<dbReference type="Gene3D" id="2.30.30.190">
    <property type="entry name" value="CAP Gly-rich-like domain"/>
    <property type="match status" value="1"/>
</dbReference>
<dbReference type="InterPro" id="IPR036291">
    <property type="entry name" value="NAD(P)-bd_dom_sf"/>
</dbReference>
<dbReference type="EMBL" id="KZ454987">
    <property type="protein sequence ID" value="PKI85741.1"/>
    <property type="molecule type" value="Genomic_DNA"/>
</dbReference>
<organism evidence="3 4">
    <name type="scientific">Malassezia vespertilionis</name>
    <dbReference type="NCBI Taxonomy" id="2020962"/>
    <lineage>
        <taxon>Eukaryota</taxon>
        <taxon>Fungi</taxon>
        <taxon>Dikarya</taxon>
        <taxon>Basidiomycota</taxon>
        <taxon>Ustilaginomycotina</taxon>
        <taxon>Malasseziomycetes</taxon>
        <taxon>Malasseziales</taxon>
        <taxon>Malasseziaceae</taxon>
        <taxon>Malassezia</taxon>
    </lineage>
</organism>
<dbReference type="InterPro" id="IPR013154">
    <property type="entry name" value="ADH-like_N"/>
</dbReference>
<dbReference type="InterPro" id="IPR000938">
    <property type="entry name" value="CAP-Gly_domain"/>
</dbReference>
<protein>
    <recommendedName>
        <fullName evidence="2">CAP-Gly domain-containing protein</fullName>
    </recommendedName>
</protein>
<dbReference type="SUPFAM" id="SSF51735">
    <property type="entry name" value="NAD(P)-binding Rossmann-fold domains"/>
    <property type="match status" value="1"/>
</dbReference>
<dbReference type="GO" id="GO:0005739">
    <property type="term" value="C:mitochondrion"/>
    <property type="evidence" value="ECO:0007669"/>
    <property type="project" value="TreeGrafter"/>
</dbReference>
<dbReference type="Pfam" id="PF01302">
    <property type="entry name" value="CAP_GLY"/>
    <property type="match status" value="1"/>
</dbReference>
<feature type="region of interest" description="Disordered" evidence="1">
    <location>
        <begin position="1714"/>
        <end position="1758"/>
    </location>
</feature>
<feature type="region of interest" description="Disordered" evidence="1">
    <location>
        <begin position="660"/>
        <end position="692"/>
    </location>
</feature>
<dbReference type="Gene3D" id="3.40.50.720">
    <property type="entry name" value="NAD(P)-binding Rossmann-like Domain"/>
    <property type="match status" value="1"/>
</dbReference>
<name>A0A2N1JGQ9_9BASI</name>
<dbReference type="Proteomes" id="UP000232875">
    <property type="component" value="Unassembled WGS sequence"/>
</dbReference>
<feature type="region of interest" description="Disordered" evidence="1">
    <location>
        <begin position="1456"/>
        <end position="1547"/>
    </location>
</feature>
<dbReference type="InterPro" id="IPR050700">
    <property type="entry name" value="YIM1/Zinc_Alcohol_DH_Fams"/>
</dbReference>
<dbReference type="InterPro" id="IPR036859">
    <property type="entry name" value="CAP-Gly_dom_sf"/>
</dbReference>
<dbReference type="Gene3D" id="3.90.180.10">
    <property type="entry name" value="Medium-chain alcohol dehydrogenases, catalytic domain"/>
    <property type="match status" value="1"/>
</dbReference>
<dbReference type="SUPFAM" id="SSF74924">
    <property type="entry name" value="Cap-Gly domain"/>
    <property type="match status" value="1"/>
</dbReference>
<feature type="region of interest" description="Disordered" evidence="1">
    <location>
        <begin position="48"/>
        <end position="99"/>
    </location>
</feature>
<feature type="compositionally biased region" description="Low complexity" evidence="1">
    <location>
        <begin position="1458"/>
        <end position="1467"/>
    </location>
</feature>
<feature type="compositionally biased region" description="Polar residues" evidence="1">
    <location>
        <begin position="1492"/>
        <end position="1505"/>
    </location>
</feature>
<dbReference type="PANTHER" id="PTHR11695">
    <property type="entry name" value="ALCOHOL DEHYDROGENASE RELATED"/>
    <property type="match status" value="1"/>
</dbReference>
<reference evidence="3 4" key="1">
    <citation type="submission" date="2017-10" db="EMBL/GenBank/DDBJ databases">
        <title>A novel species of cold-tolerant Malassezia isolated from bats.</title>
        <authorList>
            <person name="Lorch J.M."/>
            <person name="Palmer J.M."/>
            <person name="Vanderwolf K.J."/>
            <person name="Schmidt K.Z."/>
            <person name="Verant M.L."/>
            <person name="Weller T.J."/>
            <person name="Blehert D.S."/>
        </authorList>
    </citation>
    <scope>NUCLEOTIDE SEQUENCE [LARGE SCALE GENOMIC DNA]</scope>
    <source>
        <strain evidence="3 4">NWHC:44797-103</strain>
    </source>
</reference>
<feature type="region of interest" description="Disordered" evidence="1">
    <location>
        <begin position="1367"/>
        <end position="1434"/>
    </location>
</feature>
<feature type="compositionally biased region" description="Low complexity" evidence="1">
    <location>
        <begin position="676"/>
        <end position="691"/>
    </location>
</feature>
<dbReference type="InterPro" id="IPR032675">
    <property type="entry name" value="LRR_dom_sf"/>
</dbReference>
<dbReference type="Pfam" id="PF08240">
    <property type="entry name" value="ADH_N"/>
    <property type="match status" value="1"/>
</dbReference>
<dbReference type="GO" id="GO:0016491">
    <property type="term" value="F:oxidoreductase activity"/>
    <property type="evidence" value="ECO:0007669"/>
    <property type="project" value="InterPro"/>
</dbReference>
<dbReference type="PANTHER" id="PTHR11695:SF294">
    <property type="entry name" value="RETICULON-4-INTERACTING PROTEIN 1, MITOCHONDRIAL"/>
    <property type="match status" value="1"/>
</dbReference>
<sequence>MAKATILGSLLGRPSQSYVASDGTYKTSYSGHASDIGQSHDSYHIAQSNASGDRTVLSPSRGAASETGLDRLGAQRARTTRKHPKQHSRQIPESPLVPDLNTVNTFSRWWESRNMQKAPGQPSAASDSGESFSDRWRRDVASYSTRGHSAVSSPEAPRAVQRVGSMPKVRSTPLQLAEPKSAPKSTAGRRAAPAAHESGDWRAFVHDRATKPSWTDVHAKSYAPPKPADGPFRDSAEGELLRLSWSPALFFAQEGVEPQPSATDVLAPSAMARDVRSVAKSTFVSALDQHKQPRMEAATVPAEGAQNTLATLPWVDAPPAHGVEPPESGESATQGLLARAPLRGPSHTPAKQPAVRNVPRHVQPAPVRTITAPSHVASTLRVDKDLAHRFGAVAFNDPDILDLDPESAPWTMTSEIGHYDRSELHGSDGAEALEAPQPATPSRKMLDRTLRRGPRPTEMGGIAIAHGTLPAPSPHAGSGRIPLRTTSDSIIPPVPVPQNRFVSMPVAERLDDDDASSTETIAFVDALTNGEPGAFDVPDVPDARFGKDARLTLRSTPPATPPRAAPSIGSLSPALDAEDVFLAEDLPSSATHSAFFHFEPRDAAADALAETLQNFPEHLPGKTPTSATVSINRAPAHLRTPHAEDVQLAYLKPATDRSVSEQTTWVRSENAPATPPRSASPRPAAAMRHSPYAPVRTAPWQAHIDPTGAPYDAMPMYAQSERQRPVSAPRPLSGSALAAHEAYMQRYATPRPAVASAQSMAQGRGAVTPGGYPVPTPLRAQPSPGYAAPGHASQVPPVPPVPKAYTAVSEYTSEHPPPPPSKHGHGVEHVQRQEWQAWQEKRERAPESRAQGDGQGYAQESPMPRATAQAMLKATPKTMDKAMLRATLKRVVPRATAQAMPKAMPERAMPKATAQAMLKATPKTMDKAMLRATLKRVVPRATAQAMPKAMPKRAMPRATAQAMLKATPKTMDKAMLRATLKRVVPRATAQAMPKAMPERAMPKATAQAMLKATPKTMDKAMLRATLKRVVPRATAQAMLKATPKTMDKAMLKATVQTMLRATLKRVVPRATAQAMLKATPKTMDKAMLKATVQTMLRATLKRVVLRATAQAMLKATPKTMDKAMLKATVQTMLRATLKRVVPRATAQAMLKATPKTMDKAMLKATVQTMLRATLKRVVPRATAQAMLKATPKTMDKAMLKATVQTMLRATLKRVVPRATAQAMLKATPKTMDKAMLKATVQTMLRATLKRVVPRATAQAMLKATPKTMDKAMLKATGYGPGYAQGYAQESHAQSYGPGYAQSYAQGYGPGHAQESHAQGYNQGYEQLQPSHAQRYTQPQPSHAQHYAQSYAPTQPVPALTQPVPVQAQGYAPHSPQPVQSAPKPPMHASTPQHPGQHHPGYPPPPGTYQRPQPAMPEPRMPPAPDPMRPAAPKPNAALAMPQAQYAEPVHYPSAQRYASPQPAAPHALPSPPLTQFYAPRSGMLSPPLPTAVSPSPSSTGLSTARSARPKHAPPRAHMVLSPTERDGRAPRTSRPASPSPLDEMPLLGTVPRINSATDIAAMRNRLASPPPAERPLSPSGSVWNDGRSLRHGAPTFHSTHSFADVRGEYTPPDMETQSAASALRQYAGSPLDTREPSLAASTSILNPSTAAAMRKAPLGASTNQYLGLSGTSVPSPPQSLVGGGGGSITSSASRARMSTTDLLRNRPTMVTVNVAGQAPSGSSLRRRLSSTDGGRRRRPLSGAEAADGAAISLSSHTAPPRKISPTQVLVQVMAVAVDNVDRALLREKMQADPTHAFVPGRSFCGRVVECGWDVKRVRKGDIVFGLQDYRKCGALAEFMSIDQDLVAQAPSGPLGIEQVAALPSTGVMVHQIVQNHCMVLRKGARVLILNAHDGIGLLAMQEASRLGLIVIAHVPAHAADGISICEANGAREVVTGEALWAINLLHESSFNLIVDTVGGRHIYDACRRILAHHGQFVTCFGDDQALPTPTYRSHLRSLRRSFFRKDRKGIGYEWIGIDAGPDCRIALESIKVAAQRGAICPRIQSILPFEDAPRAFDHVPSDDPTAGVAVVRVSIAFCMRFQCRGEYGTVRYIGPLPPKEGVWFGVQFDTPGRGKHDGVGPDGVRYFTCPPGNGAFVRDTAPLEFGVLFLDALREKYAEARVPLARLETVSLTGAAPPLDDASCVYVRGAGDAAEIRATCPAIAWLDLSRSLLPDWDALAGITAALPALTTLVLHHTRLAPLQAMPQGLAHLTELKMDAAGVGWESVAHLAHLPALASLQIGYNAIHSVHPLPNDAFPALTTLNLAGNALASWDEIVAALGPLPRLRSMVLSDNRLASLFAPRHAAFAALESVCIDGNPVHAFSSLEALDAMLARPWALGMGRNAGALADRAALRLDVIARLAHLTQLNRTPVHAAERLEAERFYLAHAAPCDARFGALCRAHGAPAAPAPAPTLRAKLVDVGTACVRHMPSQEEACALLQETPRRAKLLRSMPVRLARRRLARAYSVVDTEMPMYAVLRGHAPQEPIVHWMDETQELAWYGLEDGDVIAMVRRE</sequence>
<dbReference type="InterPro" id="IPR020843">
    <property type="entry name" value="ER"/>
</dbReference>
<dbReference type="SUPFAM" id="SSF50129">
    <property type="entry name" value="GroES-like"/>
    <property type="match status" value="1"/>
</dbReference>
<dbReference type="STRING" id="2020962.A0A2N1JGQ9"/>
<feature type="compositionally biased region" description="Low complexity" evidence="1">
    <location>
        <begin position="1530"/>
        <end position="1540"/>
    </location>
</feature>
<dbReference type="OrthoDB" id="201656at2759"/>
<dbReference type="Gene3D" id="3.80.10.10">
    <property type="entry name" value="Ribonuclease Inhibitor"/>
    <property type="match status" value="1"/>
</dbReference>
<dbReference type="SMART" id="SM00829">
    <property type="entry name" value="PKS_ER"/>
    <property type="match status" value="1"/>
</dbReference>
<keyword evidence="4" id="KW-1185">Reference proteome</keyword>
<dbReference type="InterPro" id="IPR011032">
    <property type="entry name" value="GroES-like_sf"/>
</dbReference>
<feature type="domain" description="CAP-Gly" evidence="2">
    <location>
        <begin position="2094"/>
        <end position="2138"/>
    </location>
</feature>
<feature type="compositionally biased region" description="Pro residues" evidence="1">
    <location>
        <begin position="1413"/>
        <end position="1432"/>
    </location>
</feature>
<feature type="region of interest" description="Disordered" evidence="1">
    <location>
        <begin position="808"/>
        <end position="863"/>
    </location>
</feature>